<name>A0ABU7KG96_9ACTN</name>
<dbReference type="EMBL" id="JAUZMY010000044">
    <property type="protein sequence ID" value="MEE2041233.1"/>
    <property type="molecule type" value="Genomic_DNA"/>
</dbReference>
<dbReference type="Proteomes" id="UP001356095">
    <property type="component" value="Unassembled WGS sequence"/>
</dbReference>
<dbReference type="InterPro" id="IPR031107">
    <property type="entry name" value="Small_HSP"/>
</dbReference>
<protein>
    <submittedName>
        <fullName evidence="4">Hsp20/alpha crystallin family protein</fullName>
    </submittedName>
</protein>
<dbReference type="Pfam" id="PF00011">
    <property type="entry name" value="HSP20"/>
    <property type="match status" value="1"/>
</dbReference>
<dbReference type="InterPro" id="IPR008978">
    <property type="entry name" value="HSP20-like_chaperone"/>
</dbReference>
<evidence type="ECO:0000313" key="5">
    <source>
        <dbReference type="Proteomes" id="UP001356095"/>
    </source>
</evidence>
<keyword evidence="5" id="KW-1185">Reference proteome</keyword>
<gene>
    <name evidence="4" type="ORF">Q8791_28815</name>
</gene>
<organism evidence="4 5">
    <name type="scientific">Nocardiopsis codii</name>
    <dbReference type="NCBI Taxonomy" id="3065942"/>
    <lineage>
        <taxon>Bacteria</taxon>
        <taxon>Bacillati</taxon>
        <taxon>Actinomycetota</taxon>
        <taxon>Actinomycetes</taxon>
        <taxon>Streptosporangiales</taxon>
        <taxon>Nocardiopsidaceae</taxon>
        <taxon>Nocardiopsis</taxon>
    </lineage>
</organism>
<dbReference type="CDD" id="cd06464">
    <property type="entry name" value="ACD_sHsps-like"/>
    <property type="match status" value="1"/>
</dbReference>
<dbReference type="InterPro" id="IPR002068">
    <property type="entry name" value="A-crystallin/Hsp20_dom"/>
</dbReference>
<evidence type="ECO:0000313" key="4">
    <source>
        <dbReference type="EMBL" id="MEE2041233.1"/>
    </source>
</evidence>
<dbReference type="RefSeq" id="WP_330095008.1">
    <property type="nucleotide sequence ID" value="NZ_JAUZMY010000044.1"/>
</dbReference>
<dbReference type="PANTHER" id="PTHR11527">
    <property type="entry name" value="HEAT-SHOCK PROTEIN 20 FAMILY MEMBER"/>
    <property type="match status" value="1"/>
</dbReference>
<dbReference type="Gene3D" id="2.60.40.790">
    <property type="match status" value="1"/>
</dbReference>
<sequence length="131" mass="14250">MLLTRTIPFDISRTAAGAAQQRTVPMDVSRTDGELLVQLDLPGVRADSIDLEVERDVLTVRAQRPSRREGASPVVTERPTGAFTRRLRLGQNLDTDNISADYTDGVLTLRLPVTEKAKPRKILVGQGGTAA</sequence>
<feature type="domain" description="SHSP" evidence="3">
    <location>
        <begin position="17"/>
        <end position="127"/>
    </location>
</feature>
<evidence type="ECO:0000256" key="1">
    <source>
        <dbReference type="PROSITE-ProRule" id="PRU00285"/>
    </source>
</evidence>
<evidence type="ECO:0000256" key="2">
    <source>
        <dbReference type="RuleBase" id="RU003616"/>
    </source>
</evidence>
<dbReference type="SUPFAM" id="SSF49764">
    <property type="entry name" value="HSP20-like chaperones"/>
    <property type="match status" value="1"/>
</dbReference>
<dbReference type="PROSITE" id="PS01031">
    <property type="entry name" value="SHSP"/>
    <property type="match status" value="1"/>
</dbReference>
<proteinExistence type="inferred from homology"/>
<reference evidence="4 5" key="1">
    <citation type="submission" date="2023-08" db="EMBL/GenBank/DDBJ databases">
        <authorList>
            <person name="Girao M."/>
            <person name="Carvalho M.F."/>
        </authorList>
    </citation>
    <scope>NUCLEOTIDE SEQUENCE [LARGE SCALE GENOMIC DNA]</scope>
    <source>
        <strain evidence="4 5">CT-R113</strain>
    </source>
</reference>
<comment type="similarity">
    <text evidence="1 2">Belongs to the small heat shock protein (HSP20) family.</text>
</comment>
<comment type="caution">
    <text evidence="4">The sequence shown here is derived from an EMBL/GenBank/DDBJ whole genome shotgun (WGS) entry which is preliminary data.</text>
</comment>
<accession>A0ABU7KG96</accession>
<evidence type="ECO:0000259" key="3">
    <source>
        <dbReference type="PROSITE" id="PS01031"/>
    </source>
</evidence>